<dbReference type="InterPro" id="IPR009875">
    <property type="entry name" value="PilZ_domain"/>
</dbReference>
<proteinExistence type="inferred from homology"/>
<dbReference type="OrthoDB" id="5572581at2"/>
<keyword evidence="3 4" id="KW-0975">Bacterial flagellum</keyword>
<feature type="domain" description="PilZ" evidence="5">
    <location>
        <begin position="112"/>
        <end position="229"/>
    </location>
</feature>
<dbReference type="AlphaFoldDB" id="A0A1B7L8A3"/>
<dbReference type="GO" id="GO:0071973">
    <property type="term" value="P:bacterial-type flagellum-dependent cell motility"/>
    <property type="evidence" value="ECO:0007669"/>
    <property type="project" value="UniProtKB-UniRule"/>
</dbReference>
<name>A0A1B7L8A3_9ENTR</name>
<comment type="function">
    <text evidence="4">Acts as a flagellar brake, regulating swimming and swarming in a bis-(3'-5') cyclic diguanylic acid (c-di-GMP)-dependent manner. Binds 1 c-di-GMP dimer per subunit. Increasing levels of c-di-GMP lead to decreased motility.</text>
</comment>
<accession>A0A1B7L8A3</accession>
<dbReference type="InterPro" id="IPR009926">
    <property type="entry name" value="T3SS_YcgR_PilZN"/>
</dbReference>
<dbReference type="InterPro" id="IPR012349">
    <property type="entry name" value="Split_barrel_FMN-bd"/>
</dbReference>
<keyword evidence="8" id="KW-1185">Reference proteome</keyword>
<dbReference type="GO" id="GO:0009425">
    <property type="term" value="C:bacterial-type flagellum basal body"/>
    <property type="evidence" value="ECO:0007669"/>
    <property type="project" value="UniProtKB-SubCell"/>
</dbReference>
<keyword evidence="7" id="KW-0969">Cilium</keyword>
<evidence type="ECO:0000256" key="1">
    <source>
        <dbReference type="ARBA" id="ARBA00022636"/>
    </source>
</evidence>
<evidence type="ECO:0000256" key="2">
    <source>
        <dbReference type="ARBA" id="ARBA00022741"/>
    </source>
</evidence>
<comment type="subcellular location">
    <subcellularLocation>
        <location evidence="4">Bacterial flagellum basal body</location>
    </subcellularLocation>
</comment>
<dbReference type="HAMAP" id="MF_01457">
    <property type="entry name" value="YcgR"/>
    <property type="match status" value="1"/>
</dbReference>
<dbReference type="Gene3D" id="2.30.110.10">
    <property type="entry name" value="Electron Transport, Fmn-binding Protein, Chain A"/>
    <property type="match status" value="1"/>
</dbReference>
<keyword evidence="7" id="KW-0282">Flagellum</keyword>
<dbReference type="Pfam" id="PF07317">
    <property type="entry name" value="PilZN"/>
    <property type="match status" value="1"/>
</dbReference>
<dbReference type="EMBL" id="LYRP01000001">
    <property type="protein sequence ID" value="OAT78495.1"/>
    <property type="molecule type" value="Genomic_DNA"/>
</dbReference>
<evidence type="ECO:0000259" key="5">
    <source>
        <dbReference type="Pfam" id="PF07238"/>
    </source>
</evidence>
<protein>
    <recommendedName>
        <fullName evidence="4">Flagellar brake protein YcgR</fullName>
    </recommendedName>
    <alternativeName>
        <fullName evidence="4">Cyclic di-GMP binding protein YcgR</fullName>
    </alternativeName>
</protein>
<evidence type="ECO:0000313" key="7">
    <source>
        <dbReference type="EMBL" id="OAT78495.1"/>
    </source>
</evidence>
<evidence type="ECO:0000313" key="8">
    <source>
        <dbReference type="Proteomes" id="UP000078225"/>
    </source>
</evidence>
<evidence type="ECO:0000256" key="4">
    <source>
        <dbReference type="HAMAP-Rule" id="MF_01457"/>
    </source>
</evidence>
<keyword evidence="1 4" id="KW-0973">c-di-GMP</keyword>
<feature type="domain" description="Type III secretion system flagellar brake protein YcgR PilZN" evidence="6">
    <location>
        <begin position="8"/>
        <end position="109"/>
    </location>
</feature>
<dbReference type="Gene3D" id="2.40.10.220">
    <property type="entry name" value="predicted glycosyltransferase like domains"/>
    <property type="match status" value="1"/>
</dbReference>
<evidence type="ECO:0000259" key="6">
    <source>
        <dbReference type="Pfam" id="PF07317"/>
    </source>
</evidence>
<organism evidence="7 8">
    <name type="scientific">Mangrovibacter phragmitis</name>
    <dbReference type="NCBI Taxonomy" id="1691903"/>
    <lineage>
        <taxon>Bacteria</taxon>
        <taxon>Pseudomonadati</taxon>
        <taxon>Pseudomonadota</taxon>
        <taxon>Gammaproteobacteria</taxon>
        <taxon>Enterobacterales</taxon>
        <taxon>Enterobacteriaceae</taxon>
        <taxon>Mangrovibacter</taxon>
    </lineage>
</organism>
<dbReference type="GO" id="GO:0071945">
    <property type="term" value="P:regulation of bacterial-type flagellum-dependent cell motility by regulation of motor speed"/>
    <property type="evidence" value="ECO:0007669"/>
    <property type="project" value="UniProtKB-UniRule"/>
</dbReference>
<keyword evidence="2 4" id="KW-0547">Nucleotide-binding</keyword>
<dbReference type="RefSeq" id="WP_064594060.1">
    <property type="nucleotide sequence ID" value="NZ_CP134782.1"/>
</dbReference>
<comment type="caution">
    <text evidence="7">The sequence shown here is derived from an EMBL/GenBank/DDBJ whole genome shotgun (WGS) entry which is preliminary data.</text>
</comment>
<dbReference type="Pfam" id="PF07238">
    <property type="entry name" value="PilZ"/>
    <property type="match status" value="1"/>
</dbReference>
<comment type="similarity">
    <text evidence="4">Belongs to the YcgR family.</text>
</comment>
<dbReference type="GO" id="GO:0035438">
    <property type="term" value="F:cyclic-di-GMP binding"/>
    <property type="evidence" value="ECO:0007669"/>
    <property type="project" value="UniProtKB-UniRule"/>
</dbReference>
<gene>
    <name evidence="4" type="primary">ycgR</name>
    <name evidence="7" type="ORF">A9B99_01835</name>
</gene>
<dbReference type="Proteomes" id="UP000078225">
    <property type="component" value="Unassembled WGS sequence"/>
</dbReference>
<comment type="subunit">
    <text evidence="4">Monomer. Interacts with the flagellar basal bodies.</text>
</comment>
<reference evidence="8" key="1">
    <citation type="submission" date="2016-05" db="EMBL/GenBank/DDBJ databases">
        <authorList>
            <person name="Behera P."/>
            <person name="Vaishampayan P."/>
            <person name="Singh N."/>
            <person name="Raina V."/>
            <person name="Suar M."/>
            <person name="Pattnaik A."/>
            <person name="Rastogi G."/>
        </authorList>
    </citation>
    <scope>NUCLEOTIDE SEQUENCE [LARGE SCALE GENOMIC DNA]</scope>
    <source>
        <strain evidence="8">MP23</strain>
    </source>
</reference>
<dbReference type="InterPro" id="IPR023787">
    <property type="entry name" value="T3SS_YcgR"/>
</dbReference>
<sequence length="243" mass="27372">MGNYSEQFLKQGQLAVLGVLKDLVKSQSPVCVSWSKGQFISRMLSVDTGGLVIDYGSQDKENQEVLKATSVTVTAETQGAKVEFTLNGMTSDIYQDLPAFTSSLPDSLWYVQRREFFRITPPAHPPYFCHILLPGEEKFSGMIQDISLGGMGILLRQALPASITEGMMIPQVEIDMQEWGIFKFDTQLLALSERKIIDNKNETVTMPRLSFRFLNLGPAQERDLQKVIYELERAARQKADRVK</sequence>
<evidence type="ECO:0000256" key="3">
    <source>
        <dbReference type="ARBA" id="ARBA00023143"/>
    </source>
</evidence>
<dbReference type="STRING" id="1691903.A9B99_01835"/>
<keyword evidence="7" id="KW-0966">Cell projection</keyword>